<gene>
    <name evidence="2" type="ORF">FB45DRAFT_896448</name>
</gene>
<sequence>MPLHAGISRNSFSHRSTTSRAAARMRRSRSRRLSFQTIFSKDAAAVVEHNPNARNFQTLPRSFAAYAHEYAATASKYYDDDAFQPPELPVTPSPVDEPFLLDDDPFADLSGGPKVDTPPQSPLSPSEPIHLPPVAPVVHPRTTPANTTPAYQKPAFRPRPSLPSLSTLAQMNLVVPNKVSFPNFFSFHILINYVGTPRPRRCGTSSRTLG</sequence>
<keyword evidence="3" id="KW-1185">Reference proteome</keyword>
<evidence type="ECO:0000256" key="1">
    <source>
        <dbReference type="SAM" id="MobiDB-lite"/>
    </source>
</evidence>
<evidence type="ECO:0000313" key="2">
    <source>
        <dbReference type="EMBL" id="KAJ7643924.1"/>
    </source>
</evidence>
<feature type="non-terminal residue" evidence="2">
    <location>
        <position position="1"/>
    </location>
</feature>
<dbReference type="AlphaFoldDB" id="A0AAD7FWY4"/>
<feature type="region of interest" description="Disordered" evidence="1">
    <location>
        <begin position="1"/>
        <end position="28"/>
    </location>
</feature>
<accession>A0AAD7FWY4</accession>
<proteinExistence type="predicted"/>
<evidence type="ECO:0000313" key="3">
    <source>
        <dbReference type="Proteomes" id="UP001221142"/>
    </source>
</evidence>
<dbReference type="Proteomes" id="UP001221142">
    <property type="component" value="Unassembled WGS sequence"/>
</dbReference>
<dbReference type="EMBL" id="JARKIF010000003">
    <property type="protein sequence ID" value="KAJ7643924.1"/>
    <property type="molecule type" value="Genomic_DNA"/>
</dbReference>
<organism evidence="2 3">
    <name type="scientific">Roridomyces roridus</name>
    <dbReference type="NCBI Taxonomy" id="1738132"/>
    <lineage>
        <taxon>Eukaryota</taxon>
        <taxon>Fungi</taxon>
        <taxon>Dikarya</taxon>
        <taxon>Basidiomycota</taxon>
        <taxon>Agaricomycotina</taxon>
        <taxon>Agaricomycetes</taxon>
        <taxon>Agaricomycetidae</taxon>
        <taxon>Agaricales</taxon>
        <taxon>Marasmiineae</taxon>
        <taxon>Mycenaceae</taxon>
        <taxon>Roridomyces</taxon>
    </lineage>
</organism>
<comment type="caution">
    <text evidence="2">The sequence shown here is derived from an EMBL/GenBank/DDBJ whole genome shotgun (WGS) entry which is preliminary data.</text>
</comment>
<name>A0AAD7FWY4_9AGAR</name>
<protein>
    <submittedName>
        <fullName evidence="2">Uncharacterized protein</fullName>
    </submittedName>
</protein>
<feature type="compositionally biased region" description="Low complexity" evidence="1">
    <location>
        <begin position="11"/>
        <end position="22"/>
    </location>
</feature>
<reference evidence="2" key="1">
    <citation type="submission" date="2023-03" db="EMBL/GenBank/DDBJ databases">
        <title>Massive genome expansion in bonnet fungi (Mycena s.s.) driven by repeated elements and novel gene families across ecological guilds.</title>
        <authorList>
            <consortium name="Lawrence Berkeley National Laboratory"/>
            <person name="Harder C.B."/>
            <person name="Miyauchi S."/>
            <person name="Viragh M."/>
            <person name="Kuo A."/>
            <person name="Thoen E."/>
            <person name="Andreopoulos B."/>
            <person name="Lu D."/>
            <person name="Skrede I."/>
            <person name="Drula E."/>
            <person name="Henrissat B."/>
            <person name="Morin E."/>
            <person name="Kohler A."/>
            <person name="Barry K."/>
            <person name="LaButti K."/>
            <person name="Morin E."/>
            <person name="Salamov A."/>
            <person name="Lipzen A."/>
            <person name="Mereny Z."/>
            <person name="Hegedus B."/>
            <person name="Baldrian P."/>
            <person name="Stursova M."/>
            <person name="Weitz H."/>
            <person name="Taylor A."/>
            <person name="Grigoriev I.V."/>
            <person name="Nagy L.G."/>
            <person name="Martin F."/>
            <person name="Kauserud H."/>
        </authorList>
    </citation>
    <scope>NUCLEOTIDE SEQUENCE</scope>
    <source>
        <strain evidence="2">9284</strain>
    </source>
</reference>
<feature type="region of interest" description="Disordered" evidence="1">
    <location>
        <begin position="83"/>
        <end position="127"/>
    </location>
</feature>